<dbReference type="InterPro" id="IPR045247">
    <property type="entry name" value="Oye-like"/>
</dbReference>
<dbReference type="EMBL" id="FNUS01000007">
    <property type="protein sequence ID" value="SEG55239.1"/>
    <property type="molecule type" value="Genomic_DNA"/>
</dbReference>
<evidence type="ECO:0000256" key="3">
    <source>
        <dbReference type="ARBA" id="ARBA00023002"/>
    </source>
</evidence>
<gene>
    <name evidence="5" type="ORF">SAMN05421847_2689</name>
</gene>
<sequence>MKLFEKYTSKNLNLKNKIVMAPMTRSRADNSEYLANDLMQTYYAQRATAGLIITEGINISTESVGYINVPGIYTKEQTESWKKVTTAVHAEGGKIFAQLWHVGRISHPDFHDGKLPLAPSAVNPNSQAYTYNGFKDTVAPKEMTLEDIKRTIEDYVKSAVNAIEAGFDGVEIHAANGYLLHQFFALTSNKRNDEYGGSIENRGRILFEILDAVAKKVPISKVGLRLAPDLDGLFGMVKDNETQEMFEYLVKKVNDYDLAYLHFSGFTEKGDHPQKSIFEIAKHYREIYKGTFIINGGFLKESAEKALEENLADLVSFGVPFIGNPDLVQRFAVDAPLNNPDQDTFYTPGAKGYTDYPTLK</sequence>
<dbReference type="Proteomes" id="UP000236738">
    <property type="component" value="Unassembled WGS sequence"/>
</dbReference>
<keyword evidence="6" id="KW-1185">Reference proteome</keyword>
<comment type="cofactor">
    <cofactor evidence="1">
        <name>FMN</name>
        <dbReference type="ChEBI" id="CHEBI:58210"/>
    </cofactor>
</comment>
<evidence type="ECO:0000313" key="5">
    <source>
        <dbReference type="EMBL" id="SEG55239.1"/>
    </source>
</evidence>
<dbReference type="PANTHER" id="PTHR22893:SF91">
    <property type="entry name" value="NADPH DEHYDROGENASE 2-RELATED"/>
    <property type="match status" value="1"/>
</dbReference>
<reference evidence="6" key="1">
    <citation type="submission" date="2016-10" db="EMBL/GenBank/DDBJ databases">
        <authorList>
            <person name="Varghese N."/>
            <person name="Submissions S."/>
        </authorList>
    </citation>
    <scope>NUCLEOTIDE SEQUENCE [LARGE SCALE GENOMIC DNA]</scope>
    <source>
        <strain evidence="6">DSM 21580</strain>
    </source>
</reference>
<dbReference type="CDD" id="cd02933">
    <property type="entry name" value="OYE_like_FMN"/>
    <property type="match status" value="1"/>
</dbReference>
<accession>A0A1H6B322</accession>
<protein>
    <submittedName>
        <fullName evidence="5">N-ethylmaleimide reductase</fullName>
    </submittedName>
</protein>
<dbReference type="FunFam" id="3.20.20.70:FF:000059">
    <property type="entry name" value="N-ethylmaleimide reductase, FMN-linked"/>
    <property type="match status" value="1"/>
</dbReference>
<organism evidence="5 6">
    <name type="scientific">Halpernia humi</name>
    <dbReference type="NCBI Taxonomy" id="493375"/>
    <lineage>
        <taxon>Bacteria</taxon>
        <taxon>Pseudomonadati</taxon>
        <taxon>Bacteroidota</taxon>
        <taxon>Flavobacteriia</taxon>
        <taxon>Flavobacteriales</taxon>
        <taxon>Weeksellaceae</taxon>
        <taxon>Chryseobacterium group</taxon>
        <taxon>Halpernia</taxon>
    </lineage>
</organism>
<evidence type="ECO:0000256" key="2">
    <source>
        <dbReference type="ARBA" id="ARBA00005979"/>
    </source>
</evidence>
<keyword evidence="3" id="KW-0560">Oxidoreductase</keyword>
<dbReference type="GO" id="GO:0005829">
    <property type="term" value="C:cytosol"/>
    <property type="evidence" value="ECO:0007669"/>
    <property type="project" value="UniProtKB-ARBA"/>
</dbReference>
<evidence type="ECO:0000259" key="4">
    <source>
        <dbReference type="Pfam" id="PF00724"/>
    </source>
</evidence>
<name>A0A1H6B322_9FLAO</name>
<dbReference type="GO" id="GO:0016628">
    <property type="term" value="F:oxidoreductase activity, acting on the CH-CH group of donors, NAD or NADP as acceptor"/>
    <property type="evidence" value="ECO:0007669"/>
    <property type="project" value="UniProtKB-ARBA"/>
</dbReference>
<comment type="similarity">
    <text evidence="2">Belongs to the NADH:flavin oxidoreductase/NADH oxidase family.</text>
</comment>
<dbReference type="GO" id="GO:0010181">
    <property type="term" value="F:FMN binding"/>
    <property type="evidence" value="ECO:0007669"/>
    <property type="project" value="InterPro"/>
</dbReference>
<dbReference type="Gene3D" id="3.20.20.70">
    <property type="entry name" value="Aldolase class I"/>
    <property type="match status" value="1"/>
</dbReference>
<dbReference type="AlphaFoldDB" id="A0A1H6B322"/>
<dbReference type="RefSeq" id="WP_103914535.1">
    <property type="nucleotide sequence ID" value="NZ_FNUS01000007.1"/>
</dbReference>
<dbReference type="InterPro" id="IPR001155">
    <property type="entry name" value="OxRdtase_FMN_N"/>
</dbReference>
<proteinExistence type="inferred from homology"/>
<dbReference type="OrthoDB" id="9772736at2"/>
<dbReference type="PANTHER" id="PTHR22893">
    <property type="entry name" value="NADH OXIDOREDUCTASE-RELATED"/>
    <property type="match status" value="1"/>
</dbReference>
<dbReference type="SUPFAM" id="SSF51395">
    <property type="entry name" value="FMN-linked oxidoreductases"/>
    <property type="match status" value="1"/>
</dbReference>
<dbReference type="Pfam" id="PF00724">
    <property type="entry name" value="Oxidored_FMN"/>
    <property type="match status" value="1"/>
</dbReference>
<feature type="domain" description="NADH:flavin oxidoreductase/NADH oxidase N-terminal" evidence="4">
    <location>
        <begin position="2"/>
        <end position="336"/>
    </location>
</feature>
<evidence type="ECO:0000256" key="1">
    <source>
        <dbReference type="ARBA" id="ARBA00001917"/>
    </source>
</evidence>
<evidence type="ECO:0000313" key="6">
    <source>
        <dbReference type="Proteomes" id="UP000236738"/>
    </source>
</evidence>
<dbReference type="InterPro" id="IPR013785">
    <property type="entry name" value="Aldolase_TIM"/>
</dbReference>